<dbReference type="RefSeq" id="WP_055223730.1">
    <property type="nucleotide sequence ID" value="NZ_BLYL01000007.1"/>
</dbReference>
<organism evidence="1 2">
    <name type="scientific">Coprococcus eutactus</name>
    <dbReference type="NCBI Taxonomy" id="33043"/>
    <lineage>
        <taxon>Bacteria</taxon>
        <taxon>Bacillati</taxon>
        <taxon>Bacillota</taxon>
        <taxon>Clostridia</taxon>
        <taxon>Lachnospirales</taxon>
        <taxon>Lachnospiraceae</taxon>
        <taxon>Coprococcus</taxon>
    </lineage>
</organism>
<proteinExistence type="predicted"/>
<evidence type="ECO:0000313" key="2">
    <source>
        <dbReference type="Proteomes" id="UP000660047"/>
    </source>
</evidence>
<reference evidence="1" key="1">
    <citation type="submission" date="2020-06" db="EMBL/GenBank/DDBJ databases">
        <title>Characterization of fructooligosaccharide metabolism and fructooligosaccharide-degrading enzymes in human commensal butyrate producers.</title>
        <authorList>
            <person name="Tanno H."/>
            <person name="Fujii T."/>
            <person name="Hirano K."/>
            <person name="Maeno S."/>
            <person name="Tonozuka T."/>
            <person name="Sakamoto M."/>
            <person name="Ohkuma M."/>
            <person name="Tochio T."/>
            <person name="Endo A."/>
        </authorList>
    </citation>
    <scope>NUCLEOTIDE SEQUENCE</scope>
    <source>
        <strain evidence="1">JCM 31265</strain>
    </source>
</reference>
<accession>A0AAI9K4Z5</accession>
<dbReference type="AlphaFoldDB" id="A0AAI9K4Z5"/>
<protein>
    <recommendedName>
        <fullName evidence="3">Phosphinothricin N-acetyltransferase</fullName>
    </recommendedName>
</protein>
<dbReference type="Proteomes" id="UP000660047">
    <property type="component" value="Unassembled WGS sequence"/>
</dbReference>
<name>A0AAI9K4Z5_9FIRM</name>
<evidence type="ECO:0008006" key="3">
    <source>
        <dbReference type="Google" id="ProtNLM"/>
    </source>
</evidence>
<dbReference type="EMBL" id="BLYL01000007">
    <property type="protein sequence ID" value="GFO94439.1"/>
    <property type="molecule type" value="Genomic_DNA"/>
</dbReference>
<gene>
    <name evidence="1" type="ORF">COEU31_14850</name>
</gene>
<comment type="caution">
    <text evidence="1">The sequence shown here is derived from an EMBL/GenBank/DDBJ whole genome shotgun (WGS) entry which is preliminary data.</text>
</comment>
<sequence>MTKQSKPGKDKNSDIERYPYLVAELSGQIAVYAYVGPFHDRPAYDWSVETSIYVDRNIRHMVDPERPF</sequence>
<evidence type="ECO:0000313" key="1">
    <source>
        <dbReference type="EMBL" id="GFO94439.1"/>
    </source>
</evidence>
<dbReference type="Gene3D" id="3.40.630.30">
    <property type="match status" value="1"/>
</dbReference>